<name>A0A6C0K126_9ZZZZ</name>
<accession>A0A6C0K126</accession>
<evidence type="ECO:0000256" key="1">
    <source>
        <dbReference type="SAM" id="MobiDB-lite"/>
    </source>
</evidence>
<dbReference type="EMBL" id="MN740746">
    <property type="protein sequence ID" value="QHU09868.1"/>
    <property type="molecule type" value="Genomic_DNA"/>
</dbReference>
<protein>
    <submittedName>
        <fullName evidence="2">Uncharacterized protein</fullName>
    </submittedName>
</protein>
<dbReference type="AlphaFoldDB" id="A0A6C0K126"/>
<evidence type="ECO:0000313" key="2">
    <source>
        <dbReference type="EMBL" id="QHU09868.1"/>
    </source>
</evidence>
<organism evidence="2">
    <name type="scientific">viral metagenome</name>
    <dbReference type="NCBI Taxonomy" id="1070528"/>
    <lineage>
        <taxon>unclassified sequences</taxon>
        <taxon>metagenomes</taxon>
        <taxon>organismal metagenomes</taxon>
    </lineage>
</organism>
<feature type="region of interest" description="Disordered" evidence="1">
    <location>
        <begin position="100"/>
        <end position="145"/>
    </location>
</feature>
<sequence length="145" mass="15461">MSGRTLSNGQILPPPVPMHIPKQSNVPGGMLEAAAAMTINSRNHQIATAKAMGVGQKGGANAPASTLPTAGSIPGVDPTNTHIRNVDNLNAIRAARAGDALANAAPYYPAKKGGRRTKHGRGRTRAHRRRNHKSSRSRRRSRRRI</sequence>
<feature type="region of interest" description="Disordered" evidence="1">
    <location>
        <begin position="55"/>
        <end position="79"/>
    </location>
</feature>
<feature type="compositionally biased region" description="Basic residues" evidence="1">
    <location>
        <begin position="112"/>
        <end position="145"/>
    </location>
</feature>
<proteinExistence type="predicted"/>
<reference evidence="2" key="1">
    <citation type="journal article" date="2020" name="Nature">
        <title>Giant virus diversity and host interactions through global metagenomics.</title>
        <authorList>
            <person name="Schulz F."/>
            <person name="Roux S."/>
            <person name="Paez-Espino D."/>
            <person name="Jungbluth S."/>
            <person name="Walsh D.A."/>
            <person name="Denef V.J."/>
            <person name="McMahon K.D."/>
            <person name="Konstantinidis K.T."/>
            <person name="Eloe-Fadrosh E.A."/>
            <person name="Kyrpides N.C."/>
            <person name="Woyke T."/>
        </authorList>
    </citation>
    <scope>NUCLEOTIDE SEQUENCE</scope>
    <source>
        <strain evidence="2">GVMAG-S-1101164-164</strain>
    </source>
</reference>